<feature type="transmembrane region" description="Helical" evidence="2">
    <location>
        <begin position="9"/>
        <end position="30"/>
    </location>
</feature>
<reference evidence="3 4" key="1">
    <citation type="submission" date="2023-12" db="EMBL/GenBank/DDBJ databases">
        <title>Novel species of the genus Arcicella isolated from rivers.</title>
        <authorList>
            <person name="Lu H."/>
        </authorList>
    </citation>
    <scope>NUCLEOTIDE SEQUENCE [LARGE SCALE GENOMIC DNA]</scope>
    <source>
        <strain evidence="3 4">LMG 21963</strain>
    </source>
</reference>
<accession>A0ABU5QQN0</accession>
<dbReference type="Proteomes" id="UP001304671">
    <property type="component" value="Unassembled WGS sequence"/>
</dbReference>
<proteinExistence type="predicted"/>
<evidence type="ECO:0000313" key="4">
    <source>
        <dbReference type="Proteomes" id="UP001304671"/>
    </source>
</evidence>
<keyword evidence="2" id="KW-0812">Transmembrane</keyword>
<keyword evidence="2" id="KW-0472">Membrane</keyword>
<name>A0ABU5QQN0_9BACT</name>
<keyword evidence="2" id="KW-1133">Transmembrane helix</keyword>
<keyword evidence="4" id="KW-1185">Reference proteome</keyword>
<protein>
    <recommendedName>
        <fullName evidence="5">Chromosome partitioning protein ParA</fullName>
    </recommendedName>
</protein>
<evidence type="ECO:0000256" key="2">
    <source>
        <dbReference type="SAM" id="Phobius"/>
    </source>
</evidence>
<sequence>MEETTKGSSIWKAVTGFLAIIVGILAYLLFDANNFKKNQDVIIHQKAKELSATSIRLDSIGFQLDAKIAQIKSLGGKVEDLEATKKQLENDRMLLRKANNVSVAHFESKIKDYVSLLAKKDTEIGKFKKENSKLAEKNRSLSGENALLFTENITLRIEKQGLSDSLEAYTKRNQALTAKVSLASALQAQSVKVIAISRKNKERDSGVYRVSKVDRIKIVFQLQPNLIAKQDVKSIYVRVLDPDGAVLYDSNAGSGNFELAGKQTSYTVKKDILYQNNGQGVELVYARGGMAKYRVGHYTIEVYCEGYKIGGGSFDVK</sequence>
<evidence type="ECO:0000256" key="1">
    <source>
        <dbReference type="SAM" id="Coils"/>
    </source>
</evidence>
<dbReference type="RefSeq" id="WP_323250974.1">
    <property type="nucleotide sequence ID" value="NZ_JAYFUL010000030.1"/>
</dbReference>
<feature type="coiled-coil region" evidence="1">
    <location>
        <begin position="71"/>
        <end position="101"/>
    </location>
</feature>
<evidence type="ECO:0000313" key="3">
    <source>
        <dbReference type="EMBL" id="MEA5259395.1"/>
    </source>
</evidence>
<evidence type="ECO:0008006" key="5">
    <source>
        <dbReference type="Google" id="ProtNLM"/>
    </source>
</evidence>
<keyword evidence="1" id="KW-0175">Coiled coil</keyword>
<gene>
    <name evidence="3" type="ORF">VB264_16470</name>
</gene>
<organism evidence="3 4">
    <name type="scientific">Arcicella aquatica</name>
    <dbReference type="NCBI Taxonomy" id="217141"/>
    <lineage>
        <taxon>Bacteria</taxon>
        <taxon>Pseudomonadati</taxon>
        <taxon>Bacteroidota</taxon>
        <taxon>Cytophagia</taxon>
        <taxon>Cytophagales</taxon>
        <taxon>Flectobacillaceae</taxon>
        <taxon>Arcicella</taxon>
    </lineage>
</organism>
<comment type="caution">
    <text evidence="3">The sequence shown here is derived from an EMBL/GenBank/DDBJ whole genome shotgun (WGS) entry which is preliminary data.</text>
</comment>
<dbReference type="EMBL" id="JAYFUL010000030">
    <property type="protein sequence ID" value="MEA5259395.1"/>
    <property type="molecule type" value="Genomic_DNA"/>
</dbReference>